<feature type="compositionally biased region" description="Polar residues" evidence="1">
    <location>
        <begin position="25"/>
        <end position="45"/>
    </location>
</feature>
<gene>
    <name evidence="3" type="ORF">LQG66_03280</name>
</gene>
<dbReference type="RefSeq" id="WP_231323366.1">
    <property type="nucleotide sequence ID" value="NZ_CP088156.1"/>
</dbReference>
<feature type="region of interest" description="Disordered" evidence="1">
    <location>
        <begin position="23"/>
        <end position="87"/>
    </location>
</feature>
<reference evidence="3" key="1">
    <citation type="journal article" date="2024" name="Antonie Van Leeuwenhoek">
        <title>Bradyrhizobium ontarionense sp. nov., a novel bacterial symbiont isolated from Aeschynomene indica (Indian jointvetch), harbours photosynthesis, nitrogen fixation and nitrous oxide (N2O) reductase genes.</title>
        <authorList>
            <person name="Bromfield E.S.P."/>
            <person name="Cloutier S."/>
        </authorList>
    </citation>
    <scope>NUCLEOTIDE SEQUENCE</scope>
    <source>
        <strain evidence="3">A19</strain>
    </source>
</reference>
<evidence type="ECO:0000313" key="4">
    <source>
        <dbReference type="Proteomes" id="UP001431010"/>
    </source>
</evidence>
<proteinExistence type="predicted"/>
<keyword evidence="2" id="KW-0732">Signal</keyword>
<dbReference type="Proteomes" id="UP001431010">
    <property type="component" value="Chromosome"/>
</dbReference>
<name>A0ABY3RF58_9BRAD</name>
<organism evidence="3 4">
    <name type="scientific">Bradyrhizobium ontarionense</name>
    <dbReference type="NCBI Taxonomy" id="2898149"/>
    <lineage>
        <taxon>Bacteria</taxon>
        <taxon>Pseudomonadati</taxon>
        <taxon>Pseudomonadota</taxon>
        <taxon>Alphaproteobacteria</taxon>
        <taxon>Hyphomicrobiales</taxon>
        <taxon>Nitrobacteraceae</taxon>
        <taxon>Bradyrhizobium</taxon>
    </lineage>
</organism>
<protein>
    <submittedName>
        <fullName evidence="3">Uncharacterized protein</fullName>
    </submittedName>
</protein>
<evidence type="ECO:0000256" key="1">
    <source>
        <dbReference type="SAM" id="MobiDB-lite"/>
    </source>
</evidence>
<accession>A0ABY3RF58</accession>
<feature type="chain" id="PRO_5047272150" evidence="2">
    <location>
        <begin position="25"/>
        <end position="87"/>
    </location>
</feature>
<feature type="signal peptide" evidence="2">
    <location>
        <begin position="1"/>
        <end position="24"/>
    </location>
</feature>
<sequence length="87" mass="9003">MRITPMIFAGSLAAVVVTAAPALAKNSQTPNQTPKADDQTTSSSPCRAYQQAPDGSWMELPCQGQGQAASAPARQRSVTNTPSSAAR</sequence>
<evidence type="ECO:0000313" key="3">
    <source>
        <dbReference type="EMBL" id="UFZ05358.1"/>
    </source>
</evidence>
<feature type="compositionally biased region" description="Polar residues" evidence="1">
    <location>
        <begin position="76"/>
        <end position="87"/>
    </location>
</feature>
<dbReference type="EMBL" id="CP088156">
    <property type="protein sequence ID" value="UFZ05358.1"/>
    <property type="molecule type" value="Genomic_DNA"/>
</dbReference>
<evidence type="ECO:0000256" key="2">
    <source>
        <dbReference type="SAM" id="SignalP"/>
    </source>
</evidence>
<keyword evidence="4" id="KW-1185">Reference proteome</keyword>